<keyword evidence="15" id="KW-1185">Reference proteome</keyword>
<evidence type="ECO:0000313" key="14">
    <source>
        <dbReference type="EMBL" id="OAO14003.1"/>
    </source>
</evidence>
<evidence type="ECO:0000313" key="15">
    <source>
        <dbReference type="Proteomes" id="UP000078348"/>
    </source>
</evidence>
<feature type="domain" description="EF-hand" evidence="13">
    <location>
        <begin position="303"/>
        <end position="338"/>
    </location>
</feature>
<dbReference type="SUPFAM" id="SSF47473">
    <property type="entry name" value="EF-hand"/>
    <property type="match status" value="1"/>
</dbReference>
<dbReference type="OrthoDB" id="10020961at2759"/>
<proteinExistence type="inferred from homology"/>
<dbReference type="InterPro" id="IPR005225">
    <property type="entry name" value="Small_GTP-bd"/>
</dbReference>
<dbReference type="Gene3D" id="3.40.50.300">
    <property type="entry name" value="P-loop containing nucleotide triphosphate hydrolases"/>
    <property type="match status" value="2"/>
</dbReference>
<dbReference type="InterPro" id="IPR013566">
    <property type="entry name" value="EF_hand_assoc_1"/>
</dbReference>
<dbReference type="Gene3D" id="1.10.238.10">
    <property type="entry name" value="EF-hand"/>
    <property type="match status" value="2"/>
</dbReference>
<dbReference type="Pfam" id="PF08356">
    <property type="entry name" value="EF_assoc_2"/>
    <property type="match status" value="1"/>
</dbReference>
<dbReference type="PROSITE" id="PS50222">
    <property type="entry name" value="EF_HAND_2"/>
    <property type="match status" value="1"/>
</dbReference>
<dbReference type="InterPro" id="IPR018247">
    <property type="entry name" value="EF_Hand_1_Ca_BS"/>
</dbReference>
<comment type="similarity">
    <text evidence="2 11">Belongs to the mitochondrial Rho GTPase family.</text>
</comment>
<evidence type="ECO:0000256" key="7">
    <source>
        <dbReference type="ARBA" id="ARBA00022989"/>
    </source>
</evidence>
<keyword evidence="4 11" id="KW-0547">Nucleotide-binding</keyword>
<dbReference type="AlphaFoldDB" id="A0A196SAF2"/>
<evidence type="ECO:0000256" key="4">
    <source>
        <dbReference type="ARBA" id="ARBA00022741"/>
    </source>
</evidence>
<dbReference type="InterPro" id="IPR003578">
    <property type="entry name" value="Small_GTPase_Rho"/>
</dbReference>
<evidence type="ECO:0000256" key="2">
    <source>
        <dbReference type="ARBA" id="ARBA00007981"/>
    </source>
</evidence>
<dbReference type="GO" id="GO:0007264">
    <property type="term" value="P:small GTPase-mediated signal transduction"/>
    <property type="evidence" value="ECO:0007669"/>
    <property type="project" value="InterPro"/>
</dbReference>
<dbReference type="GO" id="GO:0003924">
    <property type="term" value="F:GTPase activity"/>
    <property type="evidence" value="ECO:0007669"/>
    <property type="project" value="InterPro"/>
</dbReference>
<evidence type="ECO:0000256" key="9">
    <source>
        <dbReference type="ARBA" id="ARBA00023134"/>
    </source>
</evidence>
<evidence type="ECO:0000256" key="10">
    <source>
        <dbReference type="ARBA" id="ARBA00023136"/>
    </source>
</evidence>
<dbReference type="GO" id="GO:0007005">
    <property type="term" value="P:mitochondrion organization"/>
    <property type="evidence" value="ECO:0007669"/>
    <property type="project" value="InterPro"/>
</dbReference>
<keyword evidence="9 11" id="KW-0342">GTP-binding</keyword>
<dbReference type="GO" id="GO:0005741">
    <property type="term" value="C:mitochondrial outer membrane"/>
    <property type="evidence" value="ECO:0007669"/>
    <property type="project" value="UniProtKB-SubCell"/>
</dbReference>
<evidence type="ECO:0000256" key="3">
    <source>
        <dbReference type="ARBA" id="ARBA00022692"/>
    </source>
</evidence>
<reference evidence="14 15" key="1">
    <citation type="submission" date="2016-05" db="EMBL/GenBank/DDBJ databases">
        <title>Nuclear genome of Blastocystis sp. subtype 1 NandII.</title>
        <authorList>
            <person name="Gentekaki E."/>
            <person name="Curtis B."/>
            <person name="Stairs C."/>
            <person name="Eme L."/>
            <person name="Herman E."/>
            <person name="Klimes V."/>
            <person name="Arias M.C."/>
            <person name="Elias M."/>
            <person name="Hilliou F."/>
            <person name="Klute M."/>
            <person name="Malik S.-B."/>
            <person name="Pightling A."/>
            <person name="Rachubinski R."/>
            <person name="Salas D."/>
            <person name="Schlacht A."/>
            <person name="Suga H."/>
            <person name="Archibald J."/>
            <person name="Ball S.G."/>
            <person name="Clark G."/>
            <person name="Dacks J."/>
            <person name="Van Der Giezen M."/>
            <person name="Tsaousis A."/>
            <person name="Roger A."/>
        </authorList>
    </citation>
    <scope>NUCLEOTIDE SEQUENCE [LARGE SCALE GENOMIC DNA]</scope>
    <source>
        <strain evidence="15">ATCC 50177 / NandII</strain>
    </source>
</reference>
<name>A0A196SAF2_BLAHN</name>
<dbReference type="PIRSF" id="PIRSF037488">
    <property type="entry name" value="Mt_Rho_GTPase"/>
    <property type="match status" value="1"/>
</dbReference>
<dbReference type="PANTHER" id="PTHR24072">
    <property type="entry name" value="RHO FAMILY GTPASE"/>
    <property type="match status" value="1"/>
</dbReference>
<dbReference type="Proteomes" id="UP000078348">
    <property type="component" value="Unassembled WGS sequence"/>
</dbReference>
<comment type="subcellular location">
    <subcellularLocation>
        <location evidence="1 11">Mitochondrion outer membrane</location>
        <topology evidence="1 11">Single-pass type IV membrane protein</topology>
    </subcellularLocation>
</comment>
<evidence type="ECO:0000256" key="8">
    <source>
        <dbReference type="ARBA" id="ARBA00023128"/>
    </source>
</evidence>
<evidence type="ECO:0000259" key="13">
    <source>
        <dbReference type="PROSITE" id="PS50222"/>
    </source>
</evidence>
<dbReference type="EC" id="3.6.5.-" evidence="11"/>
<keyword evidence="7 12" id="KW-1133">Transmembrane helix</keyword>
<evidence type="ECO:0000256" key="11">
    <source>
        <dbReference type="PIRNR" id="PIRNR037488"/>
    </source>
</evidence>
<evidence type="ECO:0000256" key="5">
    <source>
        <dbReference type="ARBA" id="ARBA00022787"/>
    </source>
</evidence>
<keyword evidence="6 11" id="KW-0106">Calcium</keyword>
<keyword evidence="3 12" id="KW-0812">Transmembrane</keyword>
<dbReference type="Pfam" id="PF00071">
    <property type="entry name" value="Ras"/>
    <property type="match status" value="2"/>
</dbReference>
<dbReference type="InterPro" id="IPR013567">
    <property type="entry name" value="EF_hand_assoc_2"/>
</dbReference>
<comment type="caution">
    <text evidence="14">The sequence shown here is derived from an EMBL/GenBank/DDBJ whole genome shotgun (WGS) entry which is preliminary data.</text>
</comment>
<sequence>MSDQARVLFIGDGKSGKSSIINSINCNEFTECIPSIVEDVYIPRGFAKNHTSLLFRDTSSAVEDDMKRQDLLKSADVIVVVMDGENEESGETIFSKWLPLIQRLAPKIPVIVAANKMDRVAEDKMDAVFSRILNEYDFVETCLKCSAKTLLNLSDIIYYADRSYNFPSSPLYDRSHNCLREAVKCILRRIFRIFNRSHSLYLSDEELAEFQSFCYGSTLTTENISKIKEMLRKQGGDAYVDEYSQGISEEGFLHLMEMYAQKDNVETVWLALRKFEYSNELQLLTPLPRLKLRAGQSVEFTQEGRVYLITLFKMFDVNKTGVLTAADLRTVFAPLEDAVPVWTQLHRQHHAFMNPACPRNCFSNENNDLTLTGWLSEWILLLHVAPEVTLHTLVLLGYADDLSLLYTVTQPRQVDWEKRSMLRRNVAHAFLFGDKGVGKSMLLARLLRTTSSTTYVPTLELATAVAPVVGRKEKSEEKTLIVTEVPAACVEEVLERRMDMCDIACLVFDVTKPESLQYAFELQKRFPRDMKVLFIASKGDLLPESTVFSETAICKQCAEFVNKYDLELPLLVNKSGKDNLFRVMFECAVFEDICVPKYPEEKKSKVVFTVTMLSILVGLIAGGIYIMRKRH</sequence>
<evidence type="ECO:0000256" key="1">
    <source>
        <dbReference type="ARBA" id="ARBA00004200"/>
    </source>
</evidence>
<keyword evidence="10 11" id="KW-0472">Membrane</keyword>
<keyword evidence="5 11" id="KW-1000">Mitochondrion outer membrane</keyword>
<dbReference type="GO" id="GO:0005525">
    <property type="term" value="F:GTP binding"/>
    <property type="evidence" value="ECO:0007669"/>
    <property type="project" value="UniProtKB-KW"/>
</dbReference>
<dbReference type="GO" id="GO:0005509">
    <property type="term" value="F:calcium ion binding"/>
    <property type="evidence" value="ECO:0007669"/>
    <property type="project" value="InterPro"/>
</dbReference>
<keyword evidence="8 11" id="KW-0496">Mitochondrion</keyword>
<protein>
    <recommendedName>
        <fullName evidence="11">Mitochondrial Rho GTPase</fullName>
        <ecNumber evidence="11">3.6.5.-</ecNumber>
    </recommendedName>
</protein>
<dbReference type="InterPro" id="IPR027417">
    <property type="entry name" value="P-loop_NTPase"/>
</dbReference>
<feature type="transmembrane region" description="Helical" evidence="12">
    <location>
        <begin position="606"/>
        <end position="627"/>
    </location>
</feature>
<accession>A0A196SAF2</accession>
<organism evidence="14 15">
    <name type="scientific">Blastocystis sp. subtype 1 (strain ATCC 50177 / NandII)</name>
    <dbReference type="NCBI Taxonomy" id="478820"/>
    <lineage>
        <taxon>Eukaryota</taxon>
        <taxon>Sar</taxon>
        <taxon>Stramenopiles</taxon>
        <taxon>Bigyra</taxon>
        <taxon>Opalozoa</taxon>
        <taxon>Opalinata</taxon>
        <taxon>Blastocystidae</taxon>
        <taxon>Blastocystis</taxon>
    </lineage>
</organism>
<comment type="function">
    <text evidence="11">Mitochondrial GTPase involved in mitochondrial trafficking. Probably involved in control of anterograde transport of mitochondria and their subcellular distribution.</text>
</comment>
<dbReference type="EMBL" id="LXWW01000305">
    <property type="protein sequence ID" value="OAO14003.1"/>
    <property type="molecule type" value="Genomic_DNA"/>
</dbReference>
<dbReference type="InterPro" id="IPR011992">
    <property type="entry name" value="EF-hand-dom_pair"/>
</dbReference>
<dbReference type="InterPro" id="IPR002048">
    <property type="entry name" value="EF_hand_dom"/>
</dbReference>
<dbReference type="Pfam" id="PF08355">
    <property type="entry name" value="EF_assoc_1"/>
    <property type="match status" value="1"/>
</dbReference>
<dbReference type="SUPFAM" id="SSF52540">
    <property type="entry name" value="P-loop containing nucleoside triphosphate hydrolases"/>
    <property type="match status" value="2"/>
</dbReference>
<keyword evidence="11" id="KW-0378">Hydrolase</keyword>
<dbReference type="InterPro" id="IPR021181">
    <property type="entry name" value="Miro"/>
</dbReference>
<dbReference type="STRING" id="478820.A0A196SAF2"/>
<gene>
    <name evidence="14" type="ORF">AV274_4349</name>
</gene>
<evidence type="ECO:0000256" key="12">
    <source>
        <dbReference type="SAM" id="Phobius"/>
    </source>
</evidence>
<dbReference type="NCBIfam" id="TIGR00231">
    <property type="entry name" value="small_GTP"/>
    <property type="match status" value="1"/>
</dbReference>
<dbReference type="InterPro" id="IPR001806">
    <property type="entry name" value="Small_GTPase"/>
</dbReference>
<dbReference type="PROSITE" id="PS00018">
    <property type="entry name" value="EF_HAND_1"/>
    <property type="match status" value="1"/>
</dbReference>
<evidence type="ECO:0000256" key="6">
    <source>
        <dbReference type="ARBA" id="ARBA00022837"/>
    </source>
</evidence>